<comment type="caution">
    <text evidence="2">The sequence shown here is derived from an EMBL/GenBank/DDBJ whole genome shotgun (WGS) entry which is preliminary data.</text>
</comment>
<keyword evidence="3" id="KW-1185">Reference proteome</keyword>
<evidence type="ECO:0000313" key="2">
    <source>
        <dbReference type="EMBL" id="KAI5407886.1"/>
    </source>
</evidence>
<sequence length="112" mass="12629">MIWWKHDEGSFEEDLKPFSDDGDASELAVYVVENNCEVEIFCEEKLVTGETTFMDRGVHFDYSEKEIMKGFDERLDEGLGEGVDVGVDGESITEPVANNEAPSEPDKKIFIT</sequence>
<dbReference type="Proteomes" id="UP001058974">
    <property type="component" value="Chromosome 5"/>
</dbReference>
<evidence type="ECO:0000313" key="3">
    <source>
        <dbReference type="Proteomes" id="UP001058974"/>
    </source>
</evidence>
<proteinExistence type="predicted"/>
<evidence type="ECO:0000256" key="1">
    <source>
        <dbReference type="SAM" id="MobiDB-lite"/>
    </source>
</evidence>
<feature type="region of interest" description="Disordered" evidence="1">
    <location>
        <begin position="80"/>
        <end position="112"/>
    </location>
</feature>
<accession>A0A9D5AHG5</accession>
<organism evidence="2 3">
    <name type="scientific">Pisum sativum</name>
    <name type="common">Garden pea</name>
    <name type="synonym">Lathyrus oleraceus</name>
    <dbReference type="NCBI Taxonomy" id="3888"/>
    <lineage>
        <taxon>Eukaryota</taxon>
        <taxon>Viridiplantae</taxon>
        <taxon>Streptophyta</taxon>
        <taxon>Embryophyta</taxon>
        <taxon>Tracheophyta</taxon>
        <taxon>Spermatophyta</taxon>
        <taxon>Magnoliopsida</taxon>
        <taxon>eudicotyledons</taxon>
        <taxon>Gunneridae</taxon>
        <taxon>Pentapetalae</taxon>
        <taxon>rosids</taxon>
        <taxon>fabids</taxon>
        <taxon>Fabales</taxon>
        <taxon>Fabaceae</taxon>
        <taxon>Papilionoideae</taxon>
        <taxon>50 kb inversion clade</taxon>
        <taxon>NPAAA clade</taxon>
        <taxon>Hologalegina</taxon>
        <taxon>IRL clade</taxon>
        <taxon>Fabeae</taxon>
        <taxon>Lathyrus</taxon>
    </lineage>
</organism>
<dbReference type="EMBL" id="JAMSHJ010000005">
    <property type="protein sequence ID" value="KAI5407886.1"/>
    <property type="molecule type" value="Genomic_DNA"/>
</dbReference>
<protein>
    <submittedName>
        <fullName evidence="2">Uncharacterized protein</fullName>
    </submittedName>
</protein>
<name>A0A9D5AHG5_PEA</name>
<gene>
    <name evidence="2" type="ORF">KIW84_053939</name>
</gene>
<reference evidence="2 3" key="1">
    <citation type="journal article" date="2022" name="Nat. Genet.">
        <title>Improved pea reference genome and pan-genome highlight genomic features and evolutionary characteristics.</title>
        <authorList>
            <person name="Yang T."/>
            <person name="Liu R."/>
            <person name="Luo Y."/>
            <person name="Hu S."/>
            <person name="Wang D."/>
            <person name="Wang C."/>
            <person name="Pandey M.K."/>
            <person name="Ge S."/>
            <person name="Xu Q."/>
            <person name="Li N."/>
            <person name="Li G."/>
            <person name="Huang Y."/>
            <person name="Saxena R.K."/>
            <person name="Ji Y."/>
            <person name="Li M."/>
            <person name="Yan X."/>
            <person name="He Y."/>
            <person name="Liu Y."/>
            <person name="Wang X."/>
            <person name="Xiang C."/>
            <person name="Varshney R.K."/>
            <person name="Ding H."/>
            <person name="Gao S."/>
            <person name="Zong X."/>
        </authorList>
    </citation>
    <scope>NUCLEOTIDE SEQUENCE [LARGE SCALE GENOMIC DNA]</scope>
    <source>
        <strain evidence="2 3">cv. Zhongwan 6</strain>
    </source>
</reference>
<dbReference type="Gramene" id="Psat05G0393900-T1">
    <property type="protein sequence ID" value="KAI5407886.1"/>
    <property type="gene ID" value="KIW84_053939"/>
</dbReference>
<dbReference type="AlphaFoldDB" id="A0A9D5AHG5"/>